<dbReference type="SUPFAM" id="SSF52425">
    <property type="entry name" value="Cryptochrome/photolyase, N-terminal domain"/>
    <property type="match status" value="1"/>
</dbReference>
<dbReference type="Pfam" id="PF03441">
    <property type="entry name" value="FAD_binding_7"/>
    <property type="match status" value="1"/>
</dbReference>
<dbReference type="PANTHER" id="PTHR11455:SF9">
    <property type="entry name" value="CRYPTOCHROME CIRCADIAN CLOCK 5 ISOFORM X1"/>
    <property type="match status" value="1"/>
</dbReference>
<dbReference type="InterPro" id="IPR005101">
    <property type="entry name" value="Cryptochr/Photolyase_FAD-bd"/>
</dbReference>
<evidence type="ECO:0000256" key="7">
    <source>
        <dbReference type="SAM" id="MobiDB-lite"/>
    </source>
</evidence>
<dbReference type="PANTHER" id="PTHR11455">
    <property type="entry name" value="CRYPTOCHROME"/>
    <property type="match status" value="1"/>
</dbReference>
<dbReference type="GO" id="GO:0006950">
    <property type="term" value="P:response to stress"/>
    <property type="evidence" value="ECO:0007669"/>
    <property type="project" value="UniProtKB-ARBA"/>
</dbReference>
<dbReference type="GO" id="GO:0071949">
    <property type="term" value="F:FAD binding"/>
    <property type="evidence" value="ECO:0007669"/>
    <property type="project" value="TreeGrafter"/>
</dbReference>
<evidence type="ECO:0000313" key="9">
    <source>
        <dbReference type="EMBL" id="MBK0398933.1"/>
    </source>
</evidence>
<dbReference type="InterPro" id="IPR036155">
    <property type="entry name" value="Crypto/Photolyase_N_sf"/>
</dbReference>
<dbReference type="GO" id="GO:0006139">
    <property type="term" value="P:nucleobase-containing compound metabolic process"/>
    <property type="evidence" value="ECO:0007669"/>
    <property type="project" value="UniProtKB-ARBA"/>
</dbReference>
<organism evidence="9 10">
    <name type="scientific">Thermohalobaculum xanthum</name>
    <dbReference type="NCBI Taxonomy" id="2753746"/>
    <lineage>
        <taxon>Bacteria</taxon>
        <taxon>Pseudomonadati</taxon>
        <taxon>Pseudomonadota</taxon>
        <taxon>Alphaproteobacteria</taxon>
        <taxon>Rhodobacterales</taxon>
        <taxon>Paracoccaceae</taxon>
        <taxon>Thermohalobaculum</taxon>
    </lineage>
</organism>
<dbReference type="InterPro" id="IPR006050">
    <property type="entry name" value="DNA_photolyase_N"/>
</dbReference>
<dbReference type="SUPFAM" id="SSF48173">
    <property type="entry name" value="Cryptochrome/photolyase FAD-binding domain"/>
    <property type="match status" value="1"/>
</dbReference>
<evidence type="ECO:0000256" key="6">
    <source>
        <dbReference type="RuleBase" id="RU004182"/>
    </source>
</evidence>
<reference evidence="9" key="1">
    <citation type="submission" date="2020-12" db="EMBL/GenBank/DDBJ databases">
        <title>Bacterial taxonomy.</title>
        <authorList>
            <person name="Pan X."/>
        </authorList>
    </citation>
    <scope>NUCLEOTIDE SEQUENCE</scope>
    <source>
        <strain evidence="9">M0105</strain>
    </source>
</reference>
<keyword evidence="2 5" id="KW-0285">Flavoprotein</keyword>
<evidence type="ECO:0000259" key="8">
    <source>
        <dbReference type="PROSITE" id="PS51645"/>
    </source>
</evidence>
<feature type="compositionally biased region" description="Basic residues" evidence="7">
    <location>
        <begin position="479"/>
        <end position="495"/>
    </location>
</feature>
<dbReference type="PROSITE" id="PS51645">
    <property type="entry name" value="PHR_CRY_ALPHA_BETA"/>
    <property type="match status" value="1"/>
</dbReference>
<dbReference type="InterPro" id="IPR018394">
    <property type="entry name" value="DNA_photolyase_1_CS_C"/>
</dbReference>
<feature type="region of interest" description="Disordered" evidence="7">
    <location>
        <begin position="464"/>
        <end position="506"/>
    </location>
</feature>
<dbReference type="RefSeq" id="WP_200608669.1">
    <property type="nucleotide sequence ID" value="NZ_JAEHHL010000002.1"/>
</dbReference>
<comment type="cofactor">
    <cofactor evidence="1">
        <name>(6R)-5,10-methylene-5,6,7,8-tetrahydrofolate</name>
        <dbReference type="ChEBI" id="CHEBI:15636"/>
    </cofactor>
</comment>
<evidence type="ECO:0000256" key="5">
    <source>
        <dbReference type="PIRSR" id="PIRSR602081-1"/>
    </source>
</evidence>
<evidence type="ECO:0000313" key="10">
    <source>
        <dbReference type="Proteomes" id="UP000655420"/>
    </source>
</evidence>
<evidence type="ECO:0000256" key="4">
    <source>
        <dbReference type="ARBA" id="ARBA00022991"/>
    </source>
</evidence>
<comment type="caution">
    <text evidence="9">The sequence shown here is derived from an EMBL/GenBank/DDBJ whole genome shotgun (WGS) entry which is preliminary data.</text>
</comment>
<dbReference type="Gene3D" id="1.25.40.80">
    <property type="match status" value="1"/>
</dbReference>
<evidence type="ECO:0000256" key="2">
    <source>
        <dbReference type="ARBA" id="ARBA00022630"/>
    </source>
</evidence>
<gene>
    <name evidence="9" type="ORF">H0I76_07010</name>
</gene>
<feature type="domain" description="Photolyase/cryptochrome alpha/beta" evidence="8">
    <location>
        <begin position="2"/>
        <end position="131"/>
    </location>
</feature>
<evidence type="ECO:0000256" key="3">
    <source>
        <dbReference type="ARBA" id="ARBA00022827"/>
    </source>
</evidence>
<keyword evidence="4 6" id="KW-0157">Chromophore</keyword>
<dbReference type="PRINTS" id="PR00147">
    <property type="entry name" value="DNAPHOTLYASE"/>
</dbReference>
<protein>
    <submittedName>
        <fullName evidence="9">Deoxyribodipyrimidine photo-lyase</fullName>
    </submittedName>
</protein>
<dbReference type="Pfam" id="PF00875">
    <property type="entry name" value="DNA_photolyase"/>
    <property type="match status" value="1"/>
</dbReference>
<dbReference type="InterPro" id="IPR002081">
    <property type="entry name" value="Cryptochrome/DNA_photolyase_1"/>
</dbReference>
<dbReference type="Gene3D" id="3.40.50.620">
    <property type="entry name" value="HUPs"/>
    <property type="match status" value="1"/>
</dbReference>
<name>A0A8J7M630_9RHOB</name>
<dbReference type="Proteomes" id="UP000655420">
    <property type="component" value="Unassembled WGS sequence"/>
</dbReference>
<feature type="binding site" evidence="5">
    <location>
        <position position="262"/>
    </location>
    <ligand>
        <name>FAD</name>
        <dbReference type="ChEBI" id="CHEBI:57692"/>
    </ligand>
</feature>
<dbReference type="InterPro" id="IPR014729">
    <property type="entry name" value="Rossmann-like_a/b/a_fold"/>
</dbReference>
<sequence>MALGIVWFKRDLRVDDHEPLARAAQAGPVIPLYIVEPRLWQQRVASARQWRFVAGAVSALAEELGHLGAPLVVRTGDAVDVLESLRRALGPFSLWSHQETGDRWTYDRDLRVAAWARGADVVWHEFQAGGVIRKLRTRDGWAARWDAAMARPLIDRPTALAPHGLASEPLPDAADLCLEPDPCDDALASPEAGRALLASFLGTRGRHYRREMSSPVTAFDACSRLSPHLAWGTLSTREIWQRARTARADCIDRAQRASIDSFTARLHWRCHFMQKLEDEPAIETRCMHPLYEGLREGEHDEQRLRAWLSGETGLPMVDACMRALRATGWLNFRMRAMLVSVAAYHLWLDWRRFGPGLAQLFTDFEPGIHWSQCQMQSGTTGINTLRVYNPVKQSHDQDPKDVFLRRWLPQLSRVPAPLIHEPWKMTPAQQAEWGCRIGRDYPAPLVDHVAAARMARDRVHARRREQGFAEAKQAVLARHASRRPTRGTTRPRRPARKADSQQSFDF</sequence>
<dbReference type="GO" id="GO:0009416">
    <property type="term" value="P:response to light stimulus"/>
    <property type="evidence" value="ECO:0007669"/>
    <property type="project" value="TreeGrafter"/>
</dbReference>
<dbReference type="InterPro" id="IPR036134">
    <property type="entry name" value="Crypto/Photolyase_FAD-like_sf"/>
</dbReference>
<dbReference type="GO" id="GO:0003677">
    <property type="term" value="F:DNA binding"/>
    <property type="evidence" value="ECO:0007669"/>
    <property type="project" value="TreeGrafter"/>
</dbReference>
<keyword evidence="10" id="KW-1185">Reference proteome</keyword>
<evidence type="ECO:0000256" key="1">
    <source>
        <dbReference type="ARBA" id="ARBA00001932"/>
    </source>
</evidence>
<dbReference type="PROSITE" id="PS00394">
    <property type="entry name" value="DNA_PHOTOLYASES_1_1"/>
    <property type="match status" value="1"/>
</dbReference>
<comment type="similarity">
    <text evidence="6">Belongs to the DNA photolyase family.</text>
</comment>
<dbReference type="AlphaFoldDB" id="A0A8J7M630"/>
<dbReference type="EMBL" id="JAEHHL010000002">
    <property type="protein sequence ID" value="MBK0398933.1"/>
    <property type="molecule type" value="Genomic_DNA"/>
</dbReference>
<feature type="binding site" evidence="5">
    <location>
        <position position="208"/>
    </location>
    <ligand>
        <name>FAD</name>
        <dbReference type="ChEBI" id="CHEBI:57692"/>
    </ligand>
</feature>
<comment type="cofactor">
    <cofactor evidence="5">
        <name>FAD</name>
        <dbReference type="ChEBI" id="CHEBI:57692"/>
    </cofactor>
    <text evidence="5">Binds 1 FAD per subunit.</text>
</comment>
<keyword evidence="3 5" id="KW-0274">FAD</keyword>
<dbReference type="Gene3D" id="1.10.579.10">
    <property type="entry name" value="DNA Cyclobutane Dipyrimidine Photolyase, subunit A, domain 3"/>
    <property type="match status" value="1"/>
</dbReference>
<dbReference type="GO" id="GO:0003904">
    <property type="term" value="F:deoxyribodipyrimidine photo-lyase activity"/>
    <property type="evidence" value="ECO:0007669"/>
    <property type="project" value="TreeGrafter"/>
</dbReference>
<accession>A0A8J7M630</accession>
<proteinExistence type="inferred from homology"/>